<organism evidence="2 3">
    <name type="scientific">Panagrellus redivivus</name>
    <name type="common">Microworm</name>
    <dbReference type="NCBI Taxonomy" id="6233"/>
    <lineage>
        <taxon>Eukaryota</taxon>
        <taxon>Metazoa</taxon>
        <taxon>Ecdysozoa</taxon>
        <taxon>Nematoda</taxon>
        <taxon>Chromadorea</taxon>
        <taxon>Rhabditida</taxon>
        <taxon>Tylenchina</taxon>
        <taxon>Panagrolaimomorpha</taxon>
        <taxon>Panagrolaimoidea</taxon>
        <taxon>Panagrolaimidae</taxon>
        <taxon>Panagrellus</taxon>
    </lineage>
</organism>
<feature type="compositionally biased region" description="Polar residues" evidence="1">
    <location>
        <begin position="24"/>
        <end position="36"/>
    </location>
</feature>
<dbReference type="AlphaFoldDB" id="A0A7E4VLP4"/>
<protein>
    <submittedName>
        <fullName evidence="3">Uncharacterized protein</fullName>
    </submittedName>
</protein>
<reference evidence="3" key="2">
    <citation type="submission" date="2020-10" db="UniProtKB">
        <authorList>
            <consortium name="WormBaseParasite"/>
        </authorList>
    </citation>
    <scope>IDENTIFICATION</scope>
</reference>
<sequence length="96" mass="11187">MNELTEQREGKGIGKSEGRWRPTTIHTSSQPITTTIRAAPPYEQRQRRHGCRQFSNVPRSKRVLATAISRGGDMQDDHHRNKPFWAMREGFWRQKG</sequence>
<name>A0A7E4VLP4_PANRE</name>
<reference evidence="2" key="1">
    <citation type="journal article" date="2013" name="Genetics">
        <title>The draft genome and transcriptome of Panagrellus redivivus are shaped by the harsh demands of a free-living lifestyle.</title>
        <authorList>
            <person name="Srinivasan J."/>
            <person name="Dillman A.R."/>
            <person name="Macchietto M.G."/>
            <person name="Heikkinen L."/>
            <person name="Lakso M."/>
            <person name="Fracchia K.M."/>
            <person name="Antoshechkin I."/>
            <person name="Mortazavi A."/>
            <person name="Wong G."/>
            <person name="Sternberg P.W."/>
        </authorList>
    </citation>
    <scope>NUCLEOTIDE SEQUENCE [LARGE SCALE GENOMIC DNA]</scope>
    <source>
        <strain evidence="2">MT8872</strain>
    </source>
</reference>
<keyword evidence="2" id="KW-1185">Reference proteome</keyword>
<dbReference type="WBParaSite" id="Pan_g22407.t1">
    <property type="protein sequence ID" value="Pan_g22407.t1"/>
    <property type="gene ID" value="Pan_g22407"/>
</dbReference>
<feature type="compositionally biased region" description="Basic and acidic residues" evidence="1">
    <location>
        <begin position="1"/>
        <end position="20"/>
    </location>
</feature>
<accession>A0A7E4VLP4</accession>
<feature type="region of interest" description="Disordered" evidence="1">
    <location>
        <begin position="1"/>
        <end position="51"/>
    </location>
</feature>
<evidence type="ECO:0000256" key="1">
    <source>
        <dbReference type="SAM" id="MobiDB-lite"/>
    </source>
</evidence>
<dbReference type="Proteomes" id="UP000492821">
    <property type="component" value="Unassembled WGS sequence"/>
</dbReference>
<evidence type="ECO:0000313" key="2">
    <source>
        <dbReference type="Proteomes" id="UP000492821"/>
    </source>
</evidence>
<proteinExistence type="predicted"/>
<evidence type="ECO:0000313" key="3">
    <source>
        <dbReference type="WBParaSite" id="Pan_g22407.t1"/>
    </source>
</evidence>